<evidence type="ECO:0000256" key="6">
    <source>
        <dbReference type="ARBA" id="ARBA00022840"/>
    </source>
</evidence>
<dbReference type="Pfam" id="PF00069">
    <property type="entry name" value="Pkinase"/>
    <property type="match status" value="1"/>
</dbReference>
<evidence type="ECO:0000256" key="1">
    <source>
        <dbReference type="ARBA" id="ARBA00012513"/>
    </source>
</evidence>
<evidence type="ECO:0000256" key="8">
    <source>
        <dbReference type="ARBA" id="ARBA00048679"/>
    </source>
</evidence>
<dbReference type="Gene3D" id="1.10.510.10">
    <property type="entry name" value="Transferase(Phosphotransferase) domain 1"/>
    <property type="match status" value="1"/>
</dbReference>
<dbReference type="AlphaFoldDB" id="A0A2T8KQ84"/>
<proteinExistence type="predicted"/>
<dbReference type="SMART" id="SM00220">
    <property type="entry name" value="S_TKc"/>
    <property type="match status" value="1"/>
</dbReference>
<dbReference type="EMBL" id="CM008047">
    <property type="protein sequence ID" value="PVH64357.1"/>
    <property type="molecule type" value="Genomic_DNA"/>
</dbReference>
<keyword evidence="4" id="KW-0547">Nucleotide-binding</keyword>
<evidence type="ECO:0000256" key="2">
    <source>
        <dbReference type="ARBA" id="ARBA00022527"/>
    </source>
</evidence>
<evidence type="ECO:0000259" key="9">
    <source>
        <dbReference type="PROSITE" id="PS50011"/>
    </source>
</evidence>
<dbReference type="InterPro" id="IPR011009">
    <property type="entry name" value="Kinase-like_dom_sf"/>
</dbReference>
<evidence type="ECO:0000256" key="5">
    <source>
        <dbReference type="ARBA" id="ARBA00022777"/>
    </source>
</evidence>
<evidence type="ECO:0000313" key="10">
    <source>
        <dbReference type="EMBL" id="PVH64357.1"/>
    </source>
</evidence>
<keyword evidence="2" id="KW-0723">Serine/threonine-protein kinase</keyword>
<dbReference type="PROSITE" id="PS00108">
    <property type="entry name" value="PROTEIN_KINASE_ST"/>
    <property type="match status" value="1"/>
</dbReference>
<organism evidence="10">
    <name type="scientific">Panicum hallii</name>
    <dbReference type="NCBI Taxonomy" id="206008"/>
    <lineage>
        <taxon>Eukaryota</taxon>
        <taxon>Viridiplantae</taxon>
        <taxon>Streptophyta</taxon>
        <taxon>Embryophyta</taxon>
        <taxon>Tracheophyta</taxon>
        <taxon>Spermatophyta</taxon>
        <taxon>Magnoliopsida</taxon>
        <taxon>Liliopsida</taxon>
        <taxon>Poales</taxon>
        <taxon>Poaceae</taxon>
        <taxon>PACMAD clade</taxon>
        <taxon>Panicoideae</taxon>
        <taxon>Panicodae</taxon>
        <taxon>Paniceae</taxon>
        <taxon>Panicinae</taxon>
        <taxon>Panicum</taxon>
        <taxon>Panicum sect. Panicum</taxon>
    </lineage>
</organism>
<keyword evidence="6" id="KW-0067">ATP-binding</keyword>
<feature type="domain" description="Protein kinase" evidence="9">
    <location>
        <begin position="92"/>
        <end position="397"/>
    </location>
</feature>
<gene>
    <name evidence="10" type="ORF">PAHAL_2G247700</name>
</gene>
<dbReference type="GO" id="GO:0004674">
    <property type="term" value="F:protein serine/threonine kinase activity"/>
    <property type="evidence" value="ECO:0007669"/>
    <property type="project" value="UniProtKB-KW"/>
</dbReference>
<dbReference type="Proteomes" id="UP000243499">
    <property type="component" value="Chromosome 2"/>
</dbReference>
<accession>A0A2T8KQ84</accession>
<dbReference type="InterPro" id="IPR008271">
    <property type="entry name" value="Ser/Thr_kinase_AS"/>
</dbReference>
<dbReference type="InterPro" id="IPR000719">
    <property type="entry name" value="Prot_kinase_dom"/>
</dbReference>
<dbReference type="EC" id="2.7.11.1" evidence="1"/>
<name>A0A2T8KQ84_9POAL</name>
<dbReference type="CDD" id="cd13986">
    <property type="entry name" value="STKc_16"/>
    <property type="match status" value="1"/>
</dbReference>
<dbReference type="SUPFAM" id="SSF56112">
    <property type="entry name" value="Protein kinase-like (PK-like)"/>
    <property type="match status" value="1"/>
</dbReference>
<evidence type="ECO:0000256" key="4">
    <source>
        <dbReference type="ARBA" id="ARBA00022741"/>
    </source>
</evidence>
<evidence type="ECO:0000256" key="3">
    <source>
        <dbReference type="ARBA" id="ARBA00022679"/>
    </source>
</evidence>
<dbReference type="GO" id="GO:0005524">
    <property type="term" value="F:ATP binding"/>
    <property type="evidence" value="ECO:0007669"/>
    <property type="project" value="UniProtKB-KW"/>
</dbReference>
<dbReference type="Gramene" id="PVH64357">
    <property type="protein sequence ID" value="PVH64357"/>
    <property type="gene ID" value="PAHAL_2G247700"/>
</dbReference>
<dbReference type="PROSITE" id="PS50011">
    <property type="entry name" value="PROTEIN_KINASE_DOM"/>
    <property type="match status" value="1"/>
</dbReference>
<dbReference type="InterPro" id="IPR052239">
    <property type="entry name" value="Ser/Thr-specific_kinases"/>
</dbReference>
<evidence type="ECO:0000256" key="7">
    <source>
        <dbReference type="ARBA" id="ARBA00047899"/>
    </source>
</evidence>
<reference evidence="10" key="1">
    <citation type="submission" date="2018-04" db="EMBL/GenBank/DDBJ databases">
        <title>WGS assembly of Panicum hallii.</title>
        <authorList>
            <person name="Lovell J."/>
            <person name="Jenkins J."/>
            <person name="Lowry D."/>
            <person name="Mamidi S."/>
            <person name="Sreedasyam A."/>
            <person name="Weng X."/>
            <person name="Barry K."/>
            <person name="Bonette J."/>
            <person name="Campitelli B."/>
            <person name="Daum C."/>
            <person name="Gordon S."/>
            <person name="Gould B."/>
            <person name="Lipzen A."/>
            <person name="Macqueen A."/>
            <person name="Palacio-Mejia J."/>
            <person name="Plott C."/>
            <person name="Shakirov E."/>
            <person name="Shu S."/>
            <person name="Yoshinaga Y."/>
            <person name="Zane M."/>
            <person name="Rokhsar D."/>
            <person name="Grimwood J."/>
            <person name="Schmutz J."/>
            <person name="Juenger T."/>
        </authorList>
    </citation>
    <scope>NUCLEOTIDE SEQUENCE [LARGE SCALE GENOMIC DNA]</scope>
    <source>
        <strain evidence="10">FIL2</strain>
    </source>
</reference>
<comment type="catalytic activity">
    <reaction evidence="7">
        <text>L-threonyl-[protein] + ATP = O-phospho-L-threonyl-[protein] + ADP + H(+)</text>
        <dbReference type="Rhea" id="RHEA:46608"/>
        <dbReference type="Rhea" id="RHEA-COMP:11060"/>
        <dbReference type="Rhea" id="RHEA-COMP:11605"/>
        <dbReference type="ChEBI" id="CHEBI:15378"/>
        <dbReference type="ChEBI" id="CHEBI:30013"/>
        <dbReference type="ChEBI" id="CHEBI:30616"/>
        <dbReference type="ChEBI" id="CHEBI:61977"/>
        <dbReference type="ChEBI" id="CHEBI:456216"/>
        <dbReference type="EC" id="2.7.11.1"/>
    </reaction>
</comment>
<keyword evidence="3" id="KW-0808">Transferase</keyword>
<sequence length="402" mass="45288">MLHLSSLISNIGSRNLKVTVRVDVADLRNHRTNRQPHQEFRTLGDARRWSSPAARSRGGGRIRRMGCSISGLNALYESATGGGDVWINERRFRVLRQIGEGGFAFVYLVREQQPASDAAPARRHAAHVSEDGIYAMKKVLIQSKEQLDLVREEIRVSSLFNHPNLLPLIDHAIIAVKSTQGDWSHEAYLLFPVHLDGTLFDNANIMLSRKEFYSTADVLQIFRQMCEGLKHMHSFDPPYAHNDVKPGNVLITRRKGQAPVATLMDFGSARPARKQIRSRSEALQLQEWAAEHCSAPYRAPELWDCPSHADIDERTDIWSLGCTLYAIMFNVSPFEYALGESGGSLQLAIVNGQLKWPAGPSPPYPDELRQFVIWMLQPQPAMRPHIGDVVLHVDKLITKYLS</sequence>
<comment type="catalytic activity">
    <reaction evidence="8">
        <text>L-seryl-[protein] + ATP = O-phospho-L-seryl-[protein] + ADP + H(+)</text>
        <dbReference type="Rhea" id="RHEA:17989"/>
        <dbReference type="Rhea" id="RHEA-COMP:9863"/>
        <dbReference type="Rhea" id="RHEA-COMP:11604"/>
        <dbReference type="ChEBI" id="CHEBI:15378"/>
        <dbReference type="ChEBI" id="CHEBI:29999"/>
        <dbReference type="ChEBI" id="CHEBI:30616"/>
        <dbReference type="ChEBI" id="CHEBI:83421"/>
        <dbReference type="ChEBI" id="CHEBI:456216"/>
        <dbReference type="EC" id="2.7.11.1"/>
    </reaction>
</comment>
<dbReference type="GO" id="GO:0005737">
    <property type="term" value="C:cytoplasm"/>
    <property type="evidence" value="ECO:0007669"/>
    <property type="project" value="TreeGrafter"/>
</dbReference>
<keyword evidence="5" id="KW-0418">Kinase</keyword>
<protein>
    <recommendedName>
        <fullName evidence="1">non-specific serine/threonine protein kinase</fullName>
        <ecNumber evidence="1">2.7.11.1</ecNumber>
    </recommendedName>
</protein>
<dbReference type="PANTHER" id="PTHR45998">
    <property type="entry name" value="SERINE/THREONINE-PROTEIN KINASE 16"/>
    <property type="match status" value="1"/>
</dbReference>
<dbReference type="PANTHER" id="PTHR45998:SF2">
    <property type="entry name" value="SERINE_THREONINE-PROTEIN KINASE 16"/>
    <property type="match status" value="1"/>
</dbReference>